<dbReference type="Proteomes" id="UP000053902">
    <property type="component" value="Unassembled WGS sequence"/>
</dbReference>
<keyword evidence="1" id="KW-0732">Signal</keyword>
<dbReference type="AlphaFoldDB" id="A0A078LS77"/>
<name>A0A078LS77_9PSED</name>
<evidence type="ECO:0000313" key="2">
    <source>
        <dbReference type="EMBL" id="CDZ95323.1"/>
    </source>
</evidence>
<dbReference type="InterPro" id="IPR012661">
    <property type="entry name" value="CHP02448"/>
</dbReference>
<keyword evidence="2" id="KW-0547">Nucleotide-binding</keyword>
<dbReference type="STRING" id="1499686.BN1079_02656"/>
<evidence type="ECO:0000256" key="1">
    <source>
        <dbReference type="SAM" id="SignalP"/>
    </source>
</evidence>
<protein>
    <submittedName>
        <fullName evidence="2">Holliday junction resolvasome, helicase subunit</fullName>
    </submittedName>
</protein>
<accession>A0A078LS77</accession>
<dbReference type="OrthoDB" id="6899961at2"/>
<feature type="chain" id="PRO_5043118257" evidence="1">
    <location>
        <begin position="20"/>
        <end position="97"/>
    </location>
</feature>
<organism evidence="2 3">
    <name type="scientific">Pseudomonas saudiphocaensis</name>
    <dbReference type="NCBI Taxonomy" id="1499686"/>
    <lineage>
        <taxon>Bacteria</taxon>
        <taxon>Pseudomonadati</taxon>
        <taxon>Pseudomonadota</taxon>
        <taxon>Gammaproteobacteria</taxon>
        <taxon>Pseudomonadales</taxon>
        <taxon>Pseudomonadaceae</taxon>
        <taxon>Pseudomonas</taxon>
    </lineage>
</organism>
<dbReference type="EMBL" id="CCSF01000001">
    <property type="protein sequence ID" value="CDZ95323.1"/>
    <property type="molecule type" value="Genomic_DNA"/>
</dbReference>
<dbReference type="GO" id="GO:0004386">
    <property type="term" value="F:helicase activity"/>
    <property type="evidence" value="ECO:0007669"/>
    <property type="project" value="UniProtKB-KW"/>
</dbReference>
<gene>
    <name evidence="2" type="ORF">BN1079_02656</name>
</gene>
<keyword evidence="2" id="KW-0067">ATP-binding</keyword>
<dbReference type="Pfam" id="PF09498">
    <property type="entry name" value="DUF2388"/>
    <property type="match status" value="1"/>
</dbReference>
<dbReference type="RefSeq" id="WP_037024982.1">
    <property type="nucleotide sequence ID" value="NZ_CCSF01000001.1"/>
</dbReference>
<keyword evidence="2" id="KW-0347">Helicase</keyword>
<reference evidence="2 3" key="1">
    <citation type="submission" date="2014-07" db="EMBL/GenBank/DDBJ databases">
        <authorList>
            <person name="Urmite Genomes Urmite Genomes"/>
        </authorList>
    </citation>
    <scope>NUCLEOTIDE SEQUENCE [LARGE SCALE GENOMIC DNA]</scope>
    <source>
        <strain evidence="2 3">20_BN</strain>
    </source>
</reference>
<dbReference type="HOGENOM" id="CLU_153878_1_1_6"/>
<proteinExistence type="predicted"/>
<keyword evidence="2" id="KW-0378">Hydrolase</keyword>
<evidence type="ECO:0000313" key="3">
    <source>
        <dbReference type="Proteomes" id="UP000053902"/>
    </source>
</evidence>
<dbReference type="NCBIfam" id="TIGR02448">
    <property type="entry name" value="conserverd hypothetical protein"/>
    <property type="match status" value="1"/>
</dbReference>
<feature type="signal peptide" evidence="1">
    <location>
        <begin position="1"/>
        <end position="19"/>
    </location>
</feature>
<keyword evidence="3" id="KW-1185">Reference proteome</keyword>
<sequence>MRRLTLATALCCACGFAQAFDATLGGVVASSYVTSQLTSLPFENKLIVDARDEAASFVASAGQLHGARLEAALRWMREQQPELVASDLELAEAILVQ</sequence>